<proteinExistence type="predicted"/>
<keyword evidence="1" id="KW-0472">Membrane</keyword>
<dbReference type="InParanoid" id="F2UBX3"/>
<feature type="transmembrane region" description="Helical" evidence="1">
    <location>
        <begin position="25"/>
        <end position="44"/>
    </location>
</feature>
<reference evidence="2" key="1">
    <citation type="submission" date="2009-08" db="EMBL/GenBank/DDBJ databases">
        <title>Annotation of Salpingoeca rosetta.</title>
        <authorList>
            <consortium name="The Broad Institute Genome Sequencing Platform"/>
            <person name="Russ C."/>
            <person name="Cuomo C."/>
            <person name="Burger G."/>
            <person name="Gray M.W."/>
            <person name="Holland P.W.H."/>
            <person name="King N."/>
            <person name="Lang F.B.F."/>
            <person name="Roger A.J."/>
            <person name="Ruiz-Trillo I."/>
            <person name="Young S.K."/>
            <person name="Zeng Q."/>
            <person name="Gargeya S."/>
            <person name="Alvarado L."/>
            <person name="Berlin A."/>
            <person name="Chapman S.B."/>
            <person name="Chen Z."/>
            <person name="Freedman E."/>
            <person name="Gellesch M."/>
            <person name="Goldberg J."/>
            <person name="Griggs A."/>
            <person name="Gujja S."/>
            <person name="Heilman E."/>
            <person name="Heiman D."/>
            <person name="Howarth C."/>
            <person name="Mehta T."/>
            <person name="Neiman D."/>
            <person name="Pearson M."/>
            <person name="Roberts A."/>
            <person name="Saif S."/>
            <person name="Shea T."/>
            <person name="Shenoy N."/>
            <person name="Sisk P."/>
            <person name="Stolte C."/>
            <person name="Sykes S."/>
            <person name="White J."/>
            <person name="Yandava C."/>
            <person name="Haas B."/>
            <person name="Nusbaum C."/>
            <person name="Birren B."/>
        </authorList>
    </citation>
    <scope>NUCLEOTIDE SEQUENCE [LARGE SCALE GENOMIC DNA]</scope>
    <source>
        <strain evidence="2">ATCC 50818</strain>
    </source>
</reference>
<dbReference type="AlphaFoldDB" id="F2UBX3"/>
<keyword evidence="1" id="KW-1133">Transmembrane helix</keyword>
<sequence>MWEQHGFGPARSSTHLDSLKKRKLVGIWLLSSALIQGWIAYQMWGERGERNREALRQYLTKGQDQNNK</sequence>
<dbReference type="EMBL" id="GL832967">
    <property type="protein sequence ID" value="EGD73989.1"/>
    <property type="molecule type" value="Genomic_DNA"/>
</dbReference>
<dbReference type="GeneID" id="16074129"/>
<gene>
    <name evidence="2" type="ORF">PTSG_05684</name>
</gene>
<protein>
    <submittedName>
        <fullName evidence="2">Uncharacterized protein</fullName>
    </submittedName>
</protein>
<dbReference type="RefSeq" id="XP_004993552.1">
    <property type="nucleotide sequence ID" value="XM_004993495.1"/>
</dbReference>
<name>F2UBX3_SALR5</name>
<keyword evidence="3" id="KW-1185">Reference proteome</keyword>
<dbReference type="KEGG" id="sre:PTSG_05684"/>
<keyword evidence="1" id="KW-0812">Transmembrane</keyword>
<evidence type="ECO:0000313" key="2">
    <source>
        <dbReference type="EMBL" id="EGD73989.1"/>
    </source>
</evidence>
<dbReference type="Proteomes" id="UP000007799">
    <property type="component" value="Unassembled WGS sequence"/>
</dbReference>
<evidence type="ECO:0000313" key="3">
    <source>
        <dbReference type="Proteomes" id="UP000007799"/>
    </source>
</evidence>
<evidence type="ECO:0000256" key="1">
    <source>
        <dbReference type="SAM" id="Phobius"/>
    </source>
</evidence>
<accession>F2UBX3</accession>
<organism evidence="3">
    <name type="scientific">Salpingoeca rosetta (strain ATCC 50818 / BSB-021)</name>
    <dbReference type="NCBI Taxonomy" id="946362"/>
    <lineage>
        <taxon>Eukaryota</taxon>
        <taxon>Choanoflagellata</taxon>
        <taxon>Craspedida</taxon>
        <taxon>Salpingoecidae</taxon>
        <taxon>Salpingoeca</taxon>
    </lineage>
</organism>